<keyword evidence="10" id="KW-1185">Reference proteome</keyword>
<dbReference type="InterPro" id="IPR003649">
    <property type="entry name" value="Bbox_C"/>
</dbReference>
<proteinExistence type="predicted"/>
<dbReference type="GO" id="GO:0043005">
    <property type="term" value="C:neuron projection"/>
    <property type="evidence" value="ECO:0007669"/>
    <property type="project" value="TreeGrafter"/>
</dbReference>
<dbReference type="Proteomes" id="UP000440578">
    <property type="component" value="Unassembled WGS sequence"/>
</dbReference>
<evidence type="ECO:0000313" key="9">
    <source>
        <dbReference type="EMBL" id="KAF0297808.1"/>
    </source>
</evidence>
<evidence type="ECO:0000256" key="6">
    <source>
        <dbReference type="PROSITE-ProRule" id="PRU00024"/>
    </source>
</evidence>
<dbReference type="GO" id="GO:0007411">
    <property type="term" value="P:axon guidance"/>
    <property type="evidence" value="ECO:0007669"/>
    <property type="project" value="TreeGrafter"/>
</dbReference>
<dbReference type="Gene3D" id="3.30.40.10">
    <property type="entry name" value="Zinc/RING finger domain, C3HC4 (zinc finger)"/>
    <property type="match status" value="1"/>
</dbReference>
<keyword evidence="7" id="KW-0175">Coiled coil</keyword>
<dbReference type="InterPro" id="IPR050617">
    <property type="entry name" value="E3_ligase_FN3/SPRY"/>
</dbReference>
<keyword evidence="5" id="KW-0862">Zinc</keyword>
<evidence type="ECO:0000313" key="10">
    <source>
        <dbReference type="Proteomes" id="UP000440578"/>
    </source>
</evidence>
<dbReference type="SMART" id="SM00184">
    <property type="entry name" value="RING"/>
    <property type="match status" value="1"/>
</dbReference>
<evidence type="ECO:0000256" key="2">
    <source>
        <dbReference type="ARBA" id="ARBA00022490"/>
    </source>
</evidence>
<dbReference type="InterPro" id="IPR013083">
    <property type="entry name" value="Znf_RING/FYVE/PHD"/>
</dbReference>
<keyword evidence="4 6" id="KW-0863">Zinc-finger</keyword>
<evidence type="ECO:0000256" key="1">
    <source>
        <dbReference type="ARBA" id="ARBA00004496"/>
    </source>
</evidence>
<dbReference type="AlphaFoldDB" id="A0A6A4W6Z5"/>
<name>A0A6A4W6Z5_AMPAM</name>
<comment type="subcellular location">
    <subcellularLocation>
        <location evidence="1">Cytoplasm</location>
    </subcellularLocation>
</comment>
<dbReference type="PANTHER" id="PTHR24099:SF15">
    <property type="entry name" value="E3 UBIQUITIN-PROTEIN LIGASE TRIM9"/>
    <property type="match status" value="1"/>
</dbReference>
<sequence length="346" mass="37409">MEPELQCPVCLRQLVRPVLLACSHPVCLGCARSLARPSDDELDKESVYSEADSGVVCGSRGSSAGGPEPGWVSCVTCGRPSPLDALRPCLLLERLLPLFGRASAPVSCQLCEGEPRPAAVLCQQCRVHYCSECQRRCHPRRGPLAEHSLLPAPAPGPPPPPPAADPLRCWRHPAAEYELFCAACDELACAECRADGGHKGHELHPLADAVKAQKTALSRTLQSLSERAKSATEVIHRLRKAPETVGESCAALEQAISDQCDALVAAVMARKQRLLAHVRQESQRKTAAAREQVTSWTGQIQRTTGILRFCIETLKEPNSVAFLQVGAALGTHRGHRWRDNDVVSVV</sequence>
<evidence type="ECO:0000256" key="7">
    <source>
        <dbReference type="SAM" id="Coils"/>
    </source>
</evidence>
<evidence type="ECO:0000256" key="4">
    <source>
        <dbReference type="ARBA" id="ARBA00022771"/>
    </source>
</evidence>
<dbReference type="PROSITE" id="PS50119">
    <property type="entry name" value="ZF_BBOX"/>
    <property type="match status" value="2"/>
</dbReference>
<comment type="caution">
    <text evidence="9">The sequence shown here is derived from an EMBL/GenBank/DDBJ whole genome shotgun (WGS) entry which is preliminary data.</text>
</comment>
<dbReference type="Pfam" id="PF00643">
    <property type="entry name" value="zf-B_box"/>
    <property type="match status" value="1"/>
</dbReference>
<dbReference type="EMBL" id="VIIS01001466">
    <property type="protein sequence ID" value="KAF0297808.1"/>
    <property type="molecule type" value="Genomic_DNA"/>
</dbReference>
<dbReference type="SUPFAM" id="SSF57850">
    <property type="entry name" value="RING/U-box"/>
    <property type="match status" value="1"/>
</dbReference>
<dbReference type="Gene3D" id="4.10.830.40">
    <property type="match status" value="1"/>
</dbReference>
<dbReference type="Gene3D" id="3.30.160.60">
    <property type="entry name" value="Classic Zinc Finger"/>
    <property type="match status" value="1"/>
</dbReference>
<dbReference type="Pfam" id="PF22586">
    <property type="entry name" value="ANCHR-like_BBOX"/>
    <property type="match status" value="1"/>
</dbReference>
<dbReference type="SMART" id="SM00502">
    <property type="entry name" value="BBC"/>
    <property type="match status" value="1"/>
</dbReference>
<keyword evidence="3" id="KW-0479">Metal-binding</keyword>
<keyword evidence="2" id="KW-0963">Cytoplasm</keyword>
<dbReference type="Gene3D" id="1.20.5.170">
    <property type="match status" value="1"/>
</dbReference>
<evidence type="ECO:0000256" key="3">
    <source>
        <dbReference type="ARBA" id="ARBA00022723"/>
    </source>
</evidence>
<reference evidence="9 10" key="1">
    <citation type="submission" date="2019-07" db="EMBL/GenBank/DDBJ databases">
        <title>Draft genome assembly of a fouling barnacle, Amphibalanus amphitrite (Darwin, 1854): The first reference genome for Thecostraca.</title>
        <authorList>
            <person name="Kim W."/>
        </authorList>
    </citation>
    <scope>NUCLEOTIDE SEQUENCE [LARGE SCALE GENOMIC DNA]</scope>
    <source>
        <strain evidence="9">SNU_AA5</strain>
        <tissue evidence="9">Soma without cirri and trophi</tissue>
    </source>
</reference>
<evidence type="ECO:0000259" key="8">
    <source>
        <dbReference type="PROSITE" id="PS50119"/>
    </source>
</evidence>
<dbReference type="GO" id="GO:0008270">
    <property type="term" value="F:zinc ion binding"/>
    <property type="evidence" value="ECO:0007669"/>
    <property type="project" value="UniProtKB-KW"/>
</dbReference>
<dbReference type="InterPro" id="IPR000315">
    <property type="entry name" value="Znf_B-box"/>
</dbReference>
<dbReference type="OrthoDB" id="295536at2759"/>
<accession>A0A6A4W6Z5</accession>
<gene>
    <name evidence="9" type="primary">TRIM9_1</name>
    <name evidence="9" type="ORF">FJT64_004764</name>
</gene>
<dbReference type="GO" id="GO:0005737">
    <property type="term" value="C:cytoplasm"/>
    <property type="evidence" value="ECO:0007669"/>
    <property type="project" value="UniProtKB-SubCell"/>
</dbReference>
<dbReference type="InterPro" id="IPR017907">
    <property type="entry name" value="Znf_RING_CS"/>
</dbReference>
<dbReference type="SMART" id="SM00336">
    <property type="entry name" value="BBOX"/>
    <property type="match status" value="2"/>
</dbReference>
<evidence type="ECO:0000256" key="5">
    <source>
        <dbReference type="ARBA" id="ARBA00022833"/>
    </source>
</evidence>
<feature type="domain" description="B box-type" evidence="8">
    <location>
        <begin position="164"/>
        <end position="206"/>
    </location>
</feature>
<feature type="domain" description="B box-type" evidence="8">
    <location>
        <begin position="103"/>
        <end position="152"/>
    </location>
</feature>
<protein>
    <submittedName>
        <fullName evidence="9">E3 ubiquitin-protein ligase TRIM9</fullName>
    </submittedName>
</protein>
<dbReference type="CDD" id="cd19756">
    <property type="entry name" value="Bbox2"/>
    <property type="match status" value="1"/>
</dbReference>
<organism evidence="9 10">
    <name type="scientific">Amphibalanus amphitrite</name>
    <name type="common">Striped barnacle</name>
    <name type="synonym">Balanus amphitrite</name>
    <dbReference type="NCBI Taxonomy" id="1232801"/>
    <lineage>
        <taxon>Eukaryota</taxon>
        <taxon>Metazoa</taxon>
        <taxon>Ecdysozoa</taxon>
        <taxon>Arthropoda</taxon>
        <taxon>Crustacea</taxon>
        <taxon>Multicrustacea</taxon>
        <taxon>Cirripedia</taxon>
        <taxon>Thoracica</taxon>
        <taxon>Thoracicalcarea</taxon>
        <taxon>Balanomorpha</taxon>
        <taxon>Balanoidea</taxon>
        <taxon>Balanidae</taxon>
        <taxon>Amphibalaninae</taxon>
        <taxon>Amphibalanus</taxon>
    </lineage>
</organism>
<feature type="coiled-coil region" evidence="7">
    <location>
        <begin position="207"/>
        <end position="241"/>
    </location>
</feature>
<dbReference type="SUPFAM" id="SSF57845">
    <property type="entry name" value="B-box zinc-binding domain"/>
    <property type="match status" value="1"/>
</dbReference>
<dbReference type="PANTHER" id="PTHR24099">
    <property type="entry name" value="E3 UBIQUITIN-PROTEIN LIGASE TRIM36-RELATED"/>
    <property type="match status" value="1"/>
</dbReference>
<dbReference type="InterPro" id="IPR001841">
    <property type="entry name" value="Znf_RING"/>
</dbReference>
<dbReference type="PROSITE" id="PS00518">
    <property type="entry name" value="ZF_RING_1"/>
    <property type="match status" value="1"/>
</dbReference>